<gene>
    <name evidence="1" type="ORF">SAMN05444394_0632</name>
</gene>
<dbReference type="OrthoDB" id="1420384at2"/>
<name>A0A1N6DBE9_9BACT</name>
<organism evidence="1 2">
    <name type="scientific">Algoriphagus halophilus</name>
    <dbReference type="NCBI Taxonomy" id="226505"/>
    <lineage>
        <taxon>Bacteria</taxon>
        <taxon>Pseudomonadati</taxon>
        <taxon>Bacteroidota</taxon>
        <taxon>Cytophagia</taxon>
        <taxon>Cytophagales</taxon>
        <taxon>Cyclobacteriaceae</taxon>
        <taxon>Algoriphagus</taxon>
    </lineage>
</organism>
<dbReference type="AlphaFoldDB" id="A0A1N6DBE9"/>
<accession>A0A1N6DBE9</accession>
<evidence type="ECO:0000313" key="1">
    <source>
        <dbReference type="EMBL" id="SIN67984.1"/>
    </source>
</evidence>
<sequence>MKKICYIIFCSLFLLGSCTKSPEQKAISILEKAIEAHGGQEAWEQLETLKFRKWTRLLLEDGSIESETDQLIELRMKPYLEGTISWVSDSIEHISTFNGSTMNYTMGGNSIKNQGFLQSKKKDFDAAYYVIAQPWKLLEDEGASLYYEGQKELASGQLAEVVRVDYGPEQDVWWYYFDPVSYQMLGNEVQLKDHRSMVENDTMEQAGPFLLYGKRTSYRINEKGEKLYVRAEYQYSDFEITLEK</sequence>
<dbReference type="PROSITE" id="PS51257">
    <property type="entry name" value="PROKAR_LIPOPROTEIN"/>
    <property type="match status" value="1"/>
</dbReference>
<reference evidence="2" key="1">
    <citation type="submission" date="2016-11" db="EMBL/GenBank/DDBJ databases">
        <authorList>
            <person name="Varghese N."/>
            <person name="Submissions S."/>
        </authorList>
    </citation>
    <scope>NUCLEOTIDE SEQUENCE [LARGE SCALE GENOMIC DNA]</scope>
    <source>
        <strain evidence="2">DSM 15292</strain>
    </source>
</reference>
<dbReference type="Proteomes" id="UP000185221">
    <property type="component" value="Unassembled WGS sequence"/>
</dbReference>
<dbReference type="STRING" id="226505.SAMN05444394_0632"/>
<evidence type="ECO:0000313" key="2">
    <source>
        <dbReference type="Proteomes" id="UP000185221"/>
    </source>
</evidence>
<dbReference type="EMBL" id="FSRC01000001">
    <property type="protein sequence ID" value="SIN67984.1"/>
    <property type="molecule type" value="Genomic_DNA"/>
</dbReference>
<protein>
    <submittedName>
        <fullName evidence="1">Uncharacterized protein</fullName>
    </submittedName>
</protein>
<proteinExistence type="predicted"/>
<dbReference type="RefSeq" id="WP_074223368.1">
    <property type="nucleotide sequence ID" value="NZ_FSRC01000001.1"/>
</dbReference>
<keyword evidence="2" id="KW-1185">Reference proteome</keyword>